<sequence length="38" mass="4382">MWMPMLLHSSISLEMVEMSAKLRLITPAMYCEGKLALR</sequence>
<gene>
    <name evidence="1" type="ORF">EVA_20173</name>
</gene>
<comment type="caution">
    <text evidence="1">The sequence shown here is derived from an EMBL/GenBank/DDBJ whole genome shotgun (WGS) entry which is preliminary data.</text>
</comment>
<dbReference type="AlphaFoldDB" id="J9F9Y4"/>
<protein>
    <submittedName>
        <fullName evidence="1">Uncharacterized protein</fullName>
    </submittedName>
</protein>
<name>J9F9Y4_9ZZZZ</name>
<proteinExistence type="predicted"/>
<accession>J9F9Y4</accession>
<reference evidence="1" key="1">
    <citation type="journal article" date="2012" name="PLoS ONE">
        <title>Gene sets for utilization of primary and secondary nutrition supplies in the distal gut of endangered iberian lynx.</title>
        <authorList>
            <person name="Alcaide M."/>
            <person name="Messina E."/>
            <person name="Richter M."/>
            <person name="Bargiela R."/>
            <person name="Peplies J."/>
            <person name="Huws S.A."/>
            <person name="Newbold C.J."/>
            <person name="Golyshin P.N."/>
            <person name="Simon M.A."/>
            <person name="Lopez G."/>
            <person name="Yakimov M.M."/>
            <person name="Ferrer M."/>
        </authorList>
    </citation>
    <scope>NUCLEOTIDE SEQUENCE</scope>
</reference>
<dbReference type="EMBL" id="AMCI01007995">
    <property type="protein sequence ID" value="EJW91721.1"/>
    <property type="molecule type" value="Genomic_DNA"/>
</dbReference>
<evidence type="ECO:0000313" key="1">
    <source>
        <dbReference type="EMBL" id="EJW91721.1"/>
    </source>
</evidence>
<organism evidence="1">
    <name type="scientific">gut metagenome</name>
    <dbReference type="NCBI Taxonomy" id="749906"/>
    <lineage>
        <taxon>unclassified sequences</taxon>
        <taxon>metagenomes</taxon>
        <taxon>organismal metagenomes</taxon>
    </lineage>
</organism>